<keyword evidence="4" id="KW-1185">Reference proteome</keyword>
<reference evidence="3 4" key="1">
    <citation type="journal article" date="2018" name="Mol. Biol. Evol.">
        <title>Broad Genomic Sampling Reveals a Smut Pathogenic Ancestry of the Fungal Clade Ustilaginomycotina.</title>
        <authorList>
            <person name="Kijpornyongpan T."/>
            <person name="Mondo S.J."/>
            <person name="Barry K."/>
            <person name="Sandor L."/>
            <person name="Lee J."/>
            <person name="Lipzen A."/>
            <person name="Pangilinan J."/>
            <person name="LaButti K."/>
            <person name="Hainaut M."/>
            <person name="Henrissat B."/>
            <person name="Grigoriev I.V."/>
            <person name="Spatafora J.W."/>
            <person name="Aime M.C."/>
        </authorList>
    </citation>
    <scope>NUCLEOTIDE SEQUENCE [LARGE SCALE GENOMIC DNA]</scope>
    <source>
        <strain evidence="3 4">MCA 4718</strain>
    </source>
</reference>
<gene>
    <name evidence="3" type="ORF">BCV69DRAFT_80424</name>
</gene>
<dbReference type="AlphaFoldDB" id="A0A316TY91"/>
<accession>A0A316TY91</accession>
<dbReference type="SUPFAM" id="SSF49764">
    <property type="entry name" value="HSP20-like chaperones"/>
    <property type="match status" value="1"/>
</dbReference>
<feature type="region of interest" description="Disordered" evidence="1">
    <location>
        <begin position="196"/>
        <end position="250"/>
    </location>
</feature>
<feature type="compositionally biased region" description="Polar residues" evidence="1">
    <location>
        <begin position="1"/>
        <end position="22"/>
    </location>
</feature>
<proteinExistence type="predicted"/>
<organism evidence="3 4">
    <name type="scientific">Pseudomicrostroma glucosiphilum</name>
    <dbReference type="NCBI Taxonomy" id="1684307"/>
    <lineage>
        <taxon>Eukaryota</taxon>
        <taxon>Fungi</taxon>
        <taxon>Dikarya</taxon>
        <taxon>Basidiomycota</taxon>
        <taxon>Ustilaginomycotina</taxon>
        <taxon>Exobasidiomycetes</taxon>
        <taxon>Microstromatales</taxon>
        <taxon>Microstromatales incertae sedis</taxon>
        <taxon>Pseudomicrostroma</taxon>
    </lineage>
</organism>
<evidence type="ECO:0000256" key="1">
    <source>
        <dbReference type="SAM" id="MobiDB-lite"/>
    </source>
</evidence>
<feature type="region of interest" description="Disordered" evidence="1">
    <location>
        <begin position="93"/>
        <end position="184"/>
    </location>
</feature>
<sequence>MTATQPSTSDTPLEHVPSSSHETSIHGPALTGWQSHQSHGQLTIVFYVDLDVRSEDIEVIIASTYVIAGIRGYEPVVKARLYARIDPTTSYWQLERPAHQHRSRTRSRTTSGGGQSSSGHEAGPSNDRRGTSGQQSRASISQRRASRHDNASGDGSGSGSNDSAPSPEQHRHSSRPASPVPSTGSYELLQRSIASLNTSSSSRDASGSGNSSSEGYPFHRAADAERGDETGRASLISPPSHTSLRSYGGDSNEQFGVASLQSSQVLGSATSVSQQSSGDANHELTARLLTVHLTKIDGALCKAL</sequence>
<feature type="region of interest" description="Disordered" evidence="1">
    <location>
        <begin position="1"/>
        <end position="32"/>
    </location>
</feature>
<evidence type="ECO:0000313" key="3">
    <source>
        <dbReference type="EMBL" id="PWN18279.1"/>
    </source>
</evidence>
<dbReference type="STRING" id="1684307.A0A316TY91"/>
<dbReference type="Gene3D" id="2.60.40.790">
    <property type="match status" value="1"/>
</dbReference>
<dbReference type="GeneID" id="37017281"/>
<name>A0A316TY91_9BASI</name>
<dbReference type="InterPro" id="IPR008978">
    <property type="entry name" value="HSP20-like_chaperone"/>
</dbReference>
<dbReference type="Pfam" id="PF04969">
    <property type="entry name" value="CS"/>
    <property type="match status" value="1"/>
</dbReference>
<evidence type="ECO:0000259" key="2">
    <source>
        <dbReference type="Pfam" id="PF04969"/>
    </source>
</evidence>
<dbReference type="OrthoDB" id="266138at2759"/>
<dbReference type="Proteomes" id="UP000245942">
    <property type="component" value="Unassembled WGS sequence"/>
</dbReference>
<feature type="compositionally biased region" description="Low complexity" evidence="1">
    <location>
        <begin position="134"/>
        <end position="143"/>
    </location>
</feature>
<dbReference type="RefSeq" id="XP_025345439.1">
    <property type="nucleotide sequence ID" value="XM_025495547.1"/>
</dbReference>
<feature type="compositionally biased region" description="Basic and acidic residues" evidence="1">
    <location>
        <begin position="220"/>
        <end position="231"/>
    </location>
</feature>
<protein>
    <recommendedName>
        <fullName evidence="2">CS domain-containing protein</fullName>
    </recommendedName>
</protein>
<feature type="compositionally biased region" description="Low complexity" evidence="1">
    <location>
        <begin position="199"/>
        <end position="215"/>
    </location>
</feature>
<dbReference type="InterPro" id="IPR007052">
    <property type="entry name" value="CS_dom"/>
</dbReference>
<dbReference type="EMBL" id="KZ819337">
    <property type="protein sequence ID" value="PWN18279.1"/>
    <property type="molecule type" value="Genomic_DNA"/>
</dbReference>
<feature type="compositionally biased region" description="Polar residues" evidence="1">
    <location>
        <begin position="237"/>
        <end position="250"/>
    </location>
</feature>
<evidence type="ECO:0000313" key="4">
    <source>
        <dbReference type="Proteomes" id="UP000245942"/>
    </source>
</evidence>
<feature type="domain" description="CS" evidence="2">
    <location>
        <begin position="35"/>
        <end position="95"/>
    </location>
</feature>